<gene>
    <name evidence="2" type="ORF">E3N88_05745</name>
</gene>
<reference evidence="2 3" key="1">
    <citation type="submission" date="2019-05" db="EMBL/GenBank/DDBJ databases">
        <title>Mikania micrantha, genome provides insights into the molecular mechanism of rapid growth.</title>
        <authorList>
            <person name="Liu B."/>
        </authorList>
    </citation>
    <scope>NUCLEOTIDE SEQUENCE [LARGE SCALE GENOMIC DNA]</scope>
    <source>
        <strain evidence="2">NLD-2019</strain>
        <tissue evidence="2">Leaf</tissue>
    </source>
</reference>
<keyword evidence="3" id="KW-1185">Reference proteome</keyword>
<proteinExistence type="predicted"/>
<evidence type="ECO:0000313" key="3">
    <source>
        <dbReference type="Proteomes" id="UP000326396"/>
    </source>
</evidence>
<protein>
    <submittedName>
        <fullName evidence="2">Uncharacterized protein</fullName>
    </submittedName>
</protein>
<dbReference type="Proteomes" id="UP000326396">
    <property type="component" value="Linkage Group LG11"/>
</dbReference>
<sequence length="91" mass="10431">MTSNSNLRAGSQGGRRVRRLTKEEDERIMATGVASGVTESMGVVAQALSDEPMSVGKRNTEDRRERLRVWVWALAMGRLEEEDRRWFFIFV</sequence>
<dbReference type="EMBL" id="SZYD01000003">
    <property type="protein sequence ID" value="KAD6794849.1"/>
    <property type="molecule type" value="Genomic_DNA"/>
</dbReference>
<name>A0A5N6PPS3_9ASTR</name>
<evidence type="ECO:0000313" key="2">
    <source>
        <dbReference type="EMBL" id="KAD6794849.1"/>
    </source>
</evidence>
<comment type="caution">
    <text evidence="2">The sequence shown here is derived from an EMBL/GenBank/DDBJ whole genome shotgun (WGS) entry which is preliminary data.</text>
</comment>
<feature type="region of interest" description="Disordered" evidence="1">
    <location>
        <begin position="1"/>
        <end position="22"/>
    </location>
</feature>
<evidence type="ECO:0000256" key="1">
    <source>
        <dbReference type="SAM" id="MobiDB-lite"/>
    </source>
</evidence>
<dbReference type="AlphaFoldDB" id="A0A5N6PPS3"/>
<organism evidence="2 3">
    <name type="scientific">Mikania micrantha</name>
    <name type="common">bitter vine</name>
    <dbReference type="NCBI Taxonomy" id="192012"/>
    <lineage>
        <taxon>Eukaryota</taxon>
        <taxon>Viridiplantae</taxon>
        <taxon>Streptophyta</taxon>
        <taxon>Embryophyta</taxon>
        <taxon>Tracheophyta</taxon>
        <taxon>Spermatophyta</taxon>
        <taxon>Magnoliopsida</taxon>
        <taxon>eudicotyledons</taxon>
        <taxon>Gunneridae</taxon>
        <taxon>Pentapetalae</taxon>
        <taxon>asterids</taxon>
        <taxon>campanulids</taxon>
        <taxon>Asterales</taxon>
        <taxon>Asteraceae</taxon>
        <taxon>Asteroideae</taxon>
        <taxon>Heliantheae alliance</taxon>
        <taxon>Eupatorieae</taxon>
        <taxon>Mikania</taxon>
    </lineage>
</organism>
<accession>A0A5N6PPS3</accession>